<organism evidence="1">
    <name type="scientific">marine sediment metagenome</name>
    <dbReference type="NCBI Taxonomy" id="412755"/>
    <lineage>
        <taxon>unclassified sequences</taxon>
        <taxon>metagenomes</taxon>
        <taxon>ecological metagenomes</taxon>
    </lineage>
</organism>
<reference evidence="1" key="1">
    <citation type="journal article" date="2014" name="Front. Microbiol.">
        <title>High frequency of phylogenetically diverse reductive dehalogenase-homologous genes in deep subseafloor sedimentary metagenomes.</title>
        <authorList>
            <person name="Kawai M."/>
            <person name="Futagami T."/>
            <person name="Toyoda A."/>
            <person name="Takaki Y."/>
            <person name="Nishi S."/>
            <person name="Hori S."/>
            <person name="Arai W."/>
            <person name="Tsubouchi T."/>
            <person name="Morono Y."/>
            <person name="Uchiyama I."/>
            <person name="Ito T."/>
            <person name="Fujiyama A."/>
            <person name="Inagaki F."/>
            <person name="Takami H."/>
        </authorList>
    </citation>
    <scope>NUCLEOTIDE SEQUENCE</scope>
    <source>
        <strain evidence="1">Expedition CK06-06</strain>
    </source>
</reference>
<name>X0XTY2_9ZZZZ</name>
<sequence length="49" mass="5559">PVDFIICWTPGGREVGGTAQAIRIAKANHIKVFNLAVEEDYNFWKEKLL</sequence>
<protein>
    <recommendedName>
        <fullName evidence="2">Toprim domain-containing protein</fullName>
    </recommendedName>
</protein>
<proteinExistence type="predicted"/>
<accession>X0XTY2</accession>
<dbReference type="EMBL" id="BARS01055542">
    <property type="protein sequence ID" value="GAG46694.1"/>
    <property type="molecule type" value="Genomic_DNA"/>
</dbReference>
<evidence type="ECO:0008006" key="2">
    <source>
        <dbReference type="Google" id="ProtNLM"/>
    </source>
</evidence>
<gene>
    <name evidence="1" type="ORF">S01H1_81990</name>
</gene>
<evidence type="ECO:0000313" key="1">
    <source>
        <dbReference type="EMBL" id="GAG46694.1"/>
    </source>
</evidence>
<dbReference type="AlphaFoldDB" id="X0XTY2"/>
<comment type="caution">
    <text evidence="1">The sequence shown here is derived from an EMBL/GenBank/DDBJ whole genome shotgun (WGS) entry which is preliminary data.</text>
</comment>
<feature type="non-terminal residue" evidence="1">
    <location>
        <position position="1"/>
    </location>
</feature>